<evidence type="ECO:0000313" key="1">
    <source>
        <dbReference type="EMBL" id="KAK4233431.1"/>
    </source>
</evidence>
<accession>A0AAN7H3J9</accession>
<protein>
    <submittedName>
        <fullName evidence="1">Uncharacterized protein</fullName>
    </submittedName>
</protein>
<sequence length="482" mass="53064">MASTAEDTPFIITTSLAKPDAKTRRLIRSHVMRGKNAGKFRNSNTWRGSHCQPPEDQVLVSPNEGWEVTTPHRIASGLSLYAFGKEGKEPYIVDLVYRAFTIVKPATYTLQDITIDSPQDNFFCFANLTDNPGILHSMVFAAQAFHDMIRGHSYGPVAQLHLGKALHHLQKSLDNRKEAIKLTTIVVVSSLAIAAVITGDLTTTSKHMDGLRRIVELRGGLQSLGPGSLIAHKARVIDLVLAMGLGTNLSFFRDEDISWSPQIAHGRAATRFPQLRPVFQGRPRPDPRLLNVWADLREFSKLVNEATARGAKVTSELSSCLTTSVPHRLLCLLPGPDEPPASLHELLRLCMLAYAKMLLVKLGGLGRKMTALAGRLETVLSAWHSGLQASGVKGQDGVLKLLLWASVVASVSIFEDAKTEWLAEILQQNLCLLGLQTWDKTRAVLKEFLWIDVVFDGPGERLFLEVLRSTGSVLGKDLVYQC</sequence>
<gene>
    <name evidence="1" type="ORF">C8A03DRAFT_38860</name>
</gene>
<evidence type="ECO:0000313" key="2">
    <source>
        <dbReference type="Proteomes" id="UP001303760"/>
    </source>
</evidence>
<name>A0AAN7H3J9_9PEZI</name>
<dbReference type="AlphaFoldDB" id="A0AAN7H3J9"/>
<comment type="caution">
    <text evidence="1">The sequence shown here is derived from an EMBL/GenBank/DDBJ whole genome shotgun (WGS) entry which is preliminary data.</text>
</comment>
<proteinExistence type="predicted"/>
<keyword evidence="2" id="KW-1185">Reference proteome</keyword>
<reference evidence="1" key="1">
    <citation type="journal article" date="2023" name="Mol. Phylogenet. Evol.">
        <title>Genome-scale phylogeny and comparative genomics of the fungal order Sordariales.</title>
        <authorList>
            <person name="Hensen N."/>
            <person name="Bonometti L."/>
            <person name="Westerberg I."/>
            <person name="Brannstrom I.O."/>
            <person name="Guillou S."/>
            <person name="Cros-Aarteil S."/>
            <person name="Calhoun S."/>
            <person name="Haridas S."/>
            <person name="Kuo A."/>
            <person name="Mondo S."/>
            <person name="Pangilinan J."/>
            <person name="Riley R."/>
            <person name="LaButti K."/>
            <person name="Andreopoulos B."/>
            <person name="Lipzen A."/>
            <person name="Chen C."/>
            <person name="Yan M."/>
            <person name="Daum C."/>
            <person name="Ng V."/>
            <person name="Clum A."/>
            <person name="Steindorff A."/>
            <person name="Ohm R.A."/>
            <person name="Martin F."/>
            <person name="Silar P."/>
            <person name="Natvig D.O."/>
            <person name="Lalanne C."/>
            <person name="Gautier V."/>
            <person name="Ament-Velasquez S.L."/>
            <person name="Kruys A."/>
            <person name="Hutchinson M.I."/>
            <person name="Powell A.J."/>
            <person name="Barry K."/>
            <person name="Miller A.N."/>
            <person name="Grigoriev I.V."/>
            <person name="Debuchy R."/>
            <person name="Gladieux P."/>
            <person name="Hiltunen Thoren M."/>
            <person name="Johannesson H."/>
        </authorList>
    </citation>
    <scope>NUCLEOTIDE SEQUENCE</scope>
    <source>
        <strain evidence="1">CBS 532.94</strain>
    </source>
</reference>
<dbReference type="PANTHER" id="PTHR37540:SF5">
    <property type="entry name" value="TRANSCRIPTION FACTOR DOMAIN-CONTAINING PROTEIN"/>
    <property type="match status" value="1"/>
</dbReference>
<dbReference type="Proteomes" id="UP001303760">
    <property type="component" value="Unassembled WGS sequence"/>
</dbReference>
<dbReference type="PANTHER" id="PTHR37540">
    <property type="entry name" value="TRANSCRIPTION FACTOR (ACR-2), PUTATIVE-RELATED-RELATED"/>
    <property type="match status" value="1"/>
</dbReference>
<organism evidence="1 2">
    <name type="scientific">Achaetomium macrosporum</name>
    <dbReference type="NCBI Taxonomy" id="79813"/>
    <lineage>
        <taxon>Eukaryota</taxon>
        <taxon>Fungi</taxon>
        <taxon>Dikarya</taxon>
        <taxon>Ascomycota</taxon>
        <taxon>Pezizomycotina</taxon>
        <taxon>Sordariomycetes</taxon>
        <taxon>Sordariomycetidae</taxon>
        <taxon>Sordariales</taxon>
        <taxon>Chaetomiaceae</taxon>
        <taxon>Achaetomium</taxon>
    </lineage>
</organism>
<dbReference type="EMBL" id="MU860558">
    <property type="protein sequence ID" value="KAK4233431.1"/>
    <property type="molecule type" value="Genomic_DNA"/>
</dbReference>
<reference evidence="1" key="2">
    <citation type="submission" date="2023-05" db="EMBL/GenBank/DDBJ databases">
        <authorList>
            <consortium name="Lawrence Berkeley National Laboratory"/>
            <person name="Steindorff A."/>
            <person name="Hensen N."/>
            <person name="Bonometti L."/>
            <person name="Westerberg I."/>
            <person name="Brannstrom I.O."/>
            <person name="Guillou S."/>
            <person name="Cros-Aarteil S."/>
            <person name="Calhoun S."/>
            <person name="Haridas S."/>
            <person name="Kuo A."/>
            <person name="Mondo S."/>
            <person name="Pangilinan J."/>
            <person name="Riley R."/>
            <person name="Labutti K."/>
            <person name="Andreopoulos B."/>
            <person name="Lipzen A."/>
            <person name="Chen C."/>
            <person name="Yanf M."/>
            <person name="Daum C."/>
            <person name="Ng V."/>
            <person name="Clum A."/>
            <person name="Ohm R."/>
            <person name="Martin F."/>
            <person name="Silar P."/>
            <person name="Natvig D."/>
            <person name="Lalanne C."/>
            <person name="Gautier V."/>
            <person name="Ament-Velasquez S.L."/>
            <person name="Kruys A."/>
            <person name="Hutchinson M.I."/>
            <person name="Powell A.J."/>
            <person name="Barry K."/>
            <person name="Miller A.N."/>
            <person name="Grigoriev I.V."/>
            <person name="Debuchy R."/>
            <person name="Gladieux P."/>
            <person name="Thoren M.H."/>
            <person name="Johannesson H."/>
        </authorList>
    </citation>
    <scope>NUCLEOTIDE SEQUENCE</scope>
    <source>
        <strain evidence="1">CBS 532.94</strain>
    </source>
</reference>